<evidence type="ECO:0000313" key="1">
    <source>
        <dbReference type="EMBL" id="KDO33829.1"/>
    </source>
</evidence>
<dbReference type="GO" id="GO:0044528">
    <property type="term" value="P:regulation of mitochondrial mRNA stability"/>
    <property type="evidence" value="ECO:0007669"/>
    <property type="project" value="TreeGrafter"/>
</dbReference>
<proteinExistence type="predicted"/>
<dbReference type="Proteomes" id="UP000030745">
    <property type="component" value="Unassembled WGS sequence"/>
</dbReference>
<keyword evidence="2" id="KW-1185">Reference proteome</keyword>
<dbReference type="RefSeq" id="XP_012195465.1">
    <property type="nucleotide sequence ID" value="XM_012340075.1"/>
</dbReference>
<dbReference type="EMBL" id="KK583192">
    <property type="protein sequence ID" value="KDO33829.1"/>
    <property type="molecule type" value="Genomic_DNA"/>
</dbReference>
<accession>A0A067CT07</accession>
<sequence>MLARRMISRLVPVASASLRRVAASGRPRAALPQASLAGCLSTRCLSSSWPSAERRDNSQINAQLVAASTTPELVAIYERERANFNSVNTATLFNKLGKAHRRHTTYSARDASLLASALRDTVREMANMIAHGVAKMQWRDDEGFMDAVVARVTNGLDTAPAITVANLVWSAEKLGVRDRAFYHAIARHLRSQPLDSYSSLALANIAMGFAKARMSDRLCSVYATIDDAVQHRDLDTFEPQHVANIVWSFVAAERFDSALFRRVESHLAARGLEGFDPNTLASLCISYAKHARHKVTPHTDLFAIVSDQLDSDRSSVRTFSLGSLVMLHWAFTRAKQYNASCTLLLRDELHRRGLDKCRNHELVSLLWSLSNAQLPFATTPLYALLEDHVVTRRGLGSFQPLEISGLAFSFAKAGATSTNACFFDALLSYLETIGVKRFDDQGLANVAWSLYLSGATSRTVLDRIGDELAKREFDRFGPSAVAAFVALFLPPTEHCPMMCASTSMPTWQRT</sequence>
<evidence type="ECO:0008006" key="3">
    <source>
        <dbReference type="Google" id="ProtNLM"/>
    </source>
</evidence>
<dbReference type="STRING" id="695850.A0A067CT07"/>
<dbReference type="GO" id="GO:0003723">
    <property type="term" value="F:RNA binding"/>
    <property type="evidence" value="ECO:0007669"/>
    <property type="project" value="TreeGrafter"/>
</dbReference>
<dbReference type="AlphaFoldDB" id="A0A067CT07"/>
<gene>
    <name evidence="1" type="ORF">SPRG_01708</name>
</gene>
<reference evidence="1 2" key="1">
    <citation type="journal article" date="2013" name="PLoS Genet.">
        <title>Distinctive expansion of potential virulence genes in the genome of the oomycete fish pathogen Saprolegnia parasitica.</title>
        <authorList>
            <person name="Jiang R.H."/>
            <person name="de Bruijn I."/>
            <person name="Haas B.J."/>
            <person name="Belmonte R."/>
            <person name="Lobach L."/>
            <person name="Christie J."/>
            <person name="van den Ackerveken G."/>
            <person name="Bottin A."/>
            <person name="Bulone V."/>
            <person name="Diaz-Moreno S.M."/>
            <person name="Dumas B."/>
            <person name="Fan L."/>
            <person name="Gaulin E."/>
            <person name="Govers F."/>
            <person name="Grenville-Briggs L.J."/>
            <person name="Horner N.R."/>
            <person name="Levin J.Z."/>
            <person name="Mammella M."/>
            <person name="Meijer H.J."/>
            <person name="Morris P."/>
            <person name="Nusbaum C."/>
            <person name="Oome S."/>
            <person name="Phillips A.J."/>
            <person name="van Rooyen D."/>
            <person name="Rzeszutek E."/>
            <person name="Saraiva M."/>
            <person name="Secombes C.J."/>
            <person name="Seidl M.F."/>
            <person name="Snel B."/>
            <person name="Stassen J.H."/>
            <person name="Sykes S."/>
            <person name="Tripathy S."/>
            <person name="van den Berg H."/>
            <person name="Vega-Arreguin J.C."/>
            <person name="Wawra S."/>
            <person name="Young S.K."/>
            <person name="Zeng Q."/>
            <person name="Dieguez-Uribeondo J."/>
            <person name="Russ C."/>
            <person name="Tyler B.M."/>
            <person name="van West P."/>
        </authorList>
    </citation>
    <scope>NUCLEOTIDE SEQUENCE [LARGE SCALE GENOMIC DNA]</scope>
    <source>
        <strain evidence="1 2">CBS 223.65</strain>
    </source>
</reference>
<dbReference type="KEGG" id="spar:SPRG_01708"/>
<dbReference type="GO" id="GO:0035770">
    <property type="term" value="C:ribonucleoprotein granule"/>
    <property type="evidence" value="ECO:0007669"/>
    <property type="project" value="TreeGrafter"/>
</dbReference>
<dbReference type="GO" id="GO:0000963">
    <property type="term" value="P:mitochondrial RNA processing"/>
    <property type="evidence" value="ECO:0007669"/>
    <property type="project" value="TreeGrafter"/>
</dbReference>
<dbReference type="PANTHER" id="PTHR21228">
    <property type="entry name" value="FAST LEU-RICH DOMAIN-CONTAINING"/>
    <property type="match status" value="1"/>
</dbReference>
<protein>
    <recommendedName>
        <fullName evidence="3">FAST kinase leucine-rich domain-containing protein</fullName>
    </recommendedName>
</protein>
<dbReference type="VEuPathDB" id="FungiDB:SPRG_01708"/>
<evidence type="ECO:0000313" key="2">
    <source>
        <dbReference type="Proteomes" id="UP000030745"/>
    </source>
</evidence>
<dbReference type="GeneID" id="24124289"/>
<dbReference type="OMA" id="ISYAKHA"/>
<dbReference type="InterPro" id="IPR050870">
    <property type="entry name" value="FAST_kinase"/>
</dbReference>
<organism evidence="1 2">
    <name type="scientific">Saprolegnia parasitica (strain CBS 223.65)</name>
    <dbReference type="NCBI Taxonomy" id="695850"/>
    <lineage>
        <taxon>Eukaryota</taxon>
        <taxon>Sar</taxon>
        <taxon>Stramenopiles</taxon>
        <taxon>Oomycota</taxon>
        <taxon>Saprolegniomycetes</taxon>
        <taxon>Saprolegniales</taxon>
        <taxon>Saprolegniaceae</taxon>
        <taxon>Saprolegnia</taxon>
    </lineage>
</organism>
<dbReference type="PANTHER" id="PTHR21228:SF40">
    <property type="entry name" value="LD45607P"/>
    <property type="match status" value="1"/>
</dbReference>
<name>A0A067CT07_SAPPC</name>
<dbReference type="OrthoDB" id="2019031at2759"/>
<dbReference type="GO" id="GO:0005759">
    <property type="term" value="C:mitochondrial matrix"/>
    <property type="evidence" value="ECO:0007669"/>
    <property type="project" value="TreeGrafter"/>
</dbReference>